<dbReference type="Pfam" id="PF13487">
    <property type="entry name" value="HD_5"/>
    <property type="match status" value="1"/>
</dbReference>
<feature type="domain" description="HD-GYP" evidence="3">
    <location>
        <begin position="148"/>
        <end position="345"/>
    </location>
</feature>
<dbReference type="AlphaFoldDB" id="A0A0C6FCM2"/>
<dbReference type="PROSITE" id="PS51832">
    <property type="entry name" value="HD_GYP"/>
    <property type="match status" value="1"/>
</dbReference>
<dbReference type="Gene3D" id="1.10.3210.10">
    <property type="entry name" value="Hypothetical protein af1432"/>
    <property type="match status" value="1"/>
</dbReference>
<dbReference type="PANTHER" id="PTHR45228">
    <property type="entry name" value="CYCLIC DI-GMP PHOSPHODIESTERASE TM_0186-RELATED"/>
    <property type="match status" value="1"/>
</dbReference>
<dbReference type="Pfam" id="PF00072">
    <property type="entry name" value="Response_reg"/>
    <property type="match status" value="1"/>
</dbReference>
<dbReference type="RefSeq" id="WP_060847408.1">
    <property type="nucleotide sequence ID" value="NZ_AP014704.1"/>
</dbReference>
<evidence type="ECO:0000259" key="2">
    <source>
        <dbReference type="PROSITE" id="PS50110"/>
    </source>
</evidence>
<proteinExistence type="predicted"/>
<accession>A0A0C6FCM2</accession>
<dbReference type="SUPFAM" id="SSF52172">
    <property type="entry name" value="CheY-like"/>
    <property type="match status" value="1"/>
</dbReference>
<reference evidence="4 5" key="1">
    <citation type="journal article" date="2015" name="Genome Announc.">
        <title>Complete Genome Sequence of Methylobacterium aquaticum Strain 22A, Isolated from Racomitrium japonicum Moss.</title>
        <authorList>
            <person name="Tani A."/>
            <person name="Ogura Y."/>
            <person name="Hayashi T."/>
            <person name="Kimbara K."/>
        </authorList>
    </citation>
    <scope>NUCLEOTIDE SEQUENCE [LARGE SCALE GENOMIC DNA]</scope>
    <source>
        <strain evidence="4 5">MA-22A</strain>
    </source>
</reference>
<dbReference type="OrthoDB" id="9802066at2"/>
<feature type="modified residue" description="4-aspartylphosphate" evidence="1">
    <location>
        <position position="54"/>
    </location>
</feature>
<organism evidence="4 5">
    <name type="scientific">Methylobacterium aquaticum</name>
    <dbReference type="NCBI Taxonomy" id="270351"/>
    <lineage>
        <taxon>Bacteria</taxon>
        <taxon>Pseudomonadati</taxon>
        <taxon>Pseudomonadota</taxon>
        <taxon>Alphaproteobacteria</taxon>
        <taxon>Hyphomicrobiales</taxon>
        <taxon>Methylobacteriaceae</taxon>
        <taxon>Methylobacterium</taxon>
    </lineage>
</organism>
<evidence type="ECO:0000256" key="1">
    <source>
        <dbReference type="PROSITE-ProRule" id="PRU00169"/>
    </source>
</evidence>
<dbReference type="SUPFAM" id="SSF109604">
    <property type="entry name" value="HD-domain/PDEase-like"/>
    <property type="match status" value="1"/>
</dbReference>
<dbReference type="EMBL" id="AP014704">
    <property type="protein sequence ID" value="BAQ46243.1"/>
    <property type="molecule type" value="Genomic_DNA"/>
</dbReference>
<sequence>MRAIVLDDAELNNLLMLEALRPIAGCRPESFTRPADALACAAAHIDEIGIVLTDYEMPGMDGLAVIRGLRALPGFAHVPIVMVTSFDQRALRRAALEAGATDFVNKPVDPVEIRARVTNLLALRRAHKAEAAQSARLAEEVAAAVALVEAREREIVTVLMRAAEHRDTDTGDHVARVANYTVLIAEALGLPPDQCRLISLASTMHDVGKIAIPDAILLKPGPLSTEERREMERHAERGARILANSSSDVVRLAAEIAVSHHERWDGTGYPNGLAGPAIPLAGRIVAVADVFDALTSDRPYKRAWTLEAAHAFLLRESGAHFDPAVVEAFLSRWDAVADLVGQAASRAA</sequence>
<dbReference type="PROSITE" id="PS50110">
    <property type="entry name" value="RESPONSE_REGULATORY"/>
    <property type="match status" value="1"/>
</dbReference>
<dbReference type="CDD" id="cd00077">
    <property type="entry name" value="HDc"/>
    <property type="match status" value="1"/>
</dbReference>
<dbReference type="Gene3D" id="3.40.50.2300">
    <property type="match status" value="1"/>
</dbReference>
<dbReference type="InterPro" id="IPR011006">
    <property type="entry name" value="CheY-like_superfamily"/>
</dbReference>
<dbReference type="InterPro" id="IPR003607">
    <property type="entry name" value="HD/PDEase_dom"/>
</dbReference>
<dbReference type="KEGG" id="maqu:Maq22A_c15435"/>
<name>A0A0C6FCM2_9HYPH</name>
<dbReference type="GO" id="GO:0008081">
    <property type="term" value="F:phosphoric diester hydrolase activity"/>
    <property type="evidence" value="ECO:0007669"/>
    <property type="project" value="UniProtKB-ARBA"/>
</dbReference>
<dbReference type="STRING" id="270351.Maq22A_c15435"/>
<gene>
    <name evidence="4" type="ORF">Maq22A_c15435</name>
</gene>
<evidence type="ECO:0000259" key="3">
    <source>
        <dbReference type="PROSITE" id="PS51832"/>
    </source>
</evidence>
<dbReference type="PANTHER" id="PTHR45228:SF1">
    <property type="entry name" value="CYCLIC DI-GMP PHOSPHODIESTERASE TM_0186"/>
    <property type="match status" value="1"/>
</dbReference>
<dbReference type="InterPro" id="IPR001789">
    <property type="entry name" value="Sig_transdc_resp-reg_receiver"/>
</dbReference>
<dbReference type="PATRIC" id="fig|270351.10.peg.2975"/>
<dbReference type="SMART" id="SM00448">
    <property type="entry name" value="REC"/>
    <property type="match status" value="1"/>
</dbReference>
<protein>
    <submittedName>
        <fullName evidence="4">Response regulator containing a CheY-like receiver domain and an HD-GYP domain</fullName>
    </submittedName>
</protein>
<evidence type="ECO:0000313" key="4">
    <source>
        <dbReference type="EMBL" id="BAQ46243.1"/>
    </source>
</evidence>
<dbReference type="GO" id="GO:0000160">
    <property type="term" value="P:phosphorelay signal transduction system"/>
    <property type="evidence" value="ECO:0007669"/>
    <property type="project" value="InterPro"/>
</dbReference>
<reference evidence="5" key="2">
    <citation type="submission" date="2015-01" db="EMBL/GenBank/DDBJ databases">
        <title>Complete genome sequence of Methylobacterium aquaticum strain 22A.</title>
        <authorList>
            <person name="Tani A."/>
            <person name="Ogura Y."/>
            <person name="Hayashi T."/>
        </authorList>
    </citation>
    <scope>NUCLEOTIDE SEQUENCE [LARGE SCALE GENOMIC DNA]</scope>
    <source>
        <strain evidence="5">MA-22A</strain>
    </source>
</reference>
<evidence type="ECO:0000313" key="5">
    <source>
        <dbReference type="Proteomes" id="UP000061432"/>
    </source>
</evidence>
<dbReference type="SMART" id="SM00471">
    <property type="entry name" value="HDc"/>
    <property type="match status" value="1"/>
</dbReference>
<dbReference type="InterPro" id="IPR052020">
    <property type="entry name" value="Cyclic_di-GMP/3'3'-cGAMP_PDE"/>
</dbReference>
<feature type="domain" description="Response regulatory" evidence="2">
    <location>
        <begin position="2"/>
        <end position="121"/>
    </location>
</feature>
<keyword evidence="1" id="KW-0597">Phosphoprotein</keyword>
<dbReference type="InterPro" id="IPR037522">
    <property type="entry name" value="HD_GYP_dom"/>
</dbReference>
<dbReference type="Proteomes" id="UP000061432">
    <property type="component" value="Chromosome"/>
</dbReference>